<dbReference type="GO" id="GO:0005524">
    <property type="term" value="F:ATP binding"/>
    <property type="evidence" value="ECO:0007669"/>
    <property type="project" value="InterPro"/>
</dbReference>
<reference evidence="3 4" key="1">
    <citation type="submission" date="2019-04" db="EMBL/GenBank/DDBJ databases">
        <authorList>
            <person name="Van Vliet M D."/>
        </authorList>
    </citation>
    <scope>NUCLEOTIDE SEQUENCE [LARGE SCALE GENOMIC DNA]</scope>
    <source>
        <strain evidence="3 4">F21</strain>
    </source>
</reference>
<dbReference type="PROSITE" id="PS00662">
    <property type="entry name" value="T2SP_E"/>
    <property type="match status" value="1"/>
</dbReference>
<evidence type="ECO:0000313" key="3">
    <source>
        <dbReference type="EMBL" id="VGO21221.1"/>
    </source>
</evidence>
<dbReference type="PANTHER" id="PTHR30486:SF6">
    <property type="entry name" value="TYPE IV PILUS RETRACTATION ATPASE PILT"/>
    <property type="match status" value="1"/>
</dbReference>
<dbReference type="GO" id="GO:0016887">
    <property type="term" value="F:ATP hydrolysis activity"/>
    <property type="evidence" value="ECO:0007669"/>
    <property type="project" value="InterPro"/>
</dbReference>
<dbReference type="InterPro" id="IPR003593">
    <property type="entry name" value="AAA+_ATPase"/>
</dbReference>
<dbReference type="InterPro" id="IPR006321">
    <property type="entry name" value="PilT/PilU"/>
</dbReference>
<dbReference type="CDD" id="cd01131">
    <property type="entry name" value="PilT"/>
    <property type="match status" value="1"/>
</dbReference>
<dbReference type="InterPro" id="IPR001482">
    <property type="entry name" value="T2SS/T4SS_dom"/>
</dbReference>
<dbReference type="RefSeq" id="WP_136062703.1">
    <property type="nucleotide sequence ID" value="NZ_CAAHFH010000002.1"/>
</dbReference>
<dbReference type="EMBL" id="CAAHFH010000002">
    <property type="protein sequence ID" value="VGO21221.1"/>
    <property type="molecule type" value="Genomic_DNA"/>
</dbReference>
<proteinExistence type="inferred from homology"/>
<accession>A0A6C2UPM3</accession>
<dbReference type="NCBIfam" id="TIGR01420">
    <property type="entry name" value="pilT_fam"/>
    <property type="match status" value="1"/>
</dbReference>
<gene>
    <name evidence="3" type="primary">pilT</name>
    <name evidence="3" type="ORF">SCARR_03293</name>
</gene>
<dbReference type="PANTHER" id="PTHR30486">
    <property type="entry name" value="TWITCHING MOTILITY PROTEIN PILT"/>
    <property type="match status" value="1"/>
</dbReference>
<dbReference type="Gene3D" id="3.40.50.300">
    <property type="entry name" value="P-loop containing nucleotide triphosphate hydrolases"/>
    <property type="match status" value="1"/>
</dbReference>
<dbReference type="Pfam" id="PF00437">
    <property type="entry name" value="T2SSE"/>
    <property type="match status" value="1"/>
</dbReference>
<dbReference type="Proteomes" id="UP000346198">
    <property type="component" value="Unassembled WGS sequence"/>
</dbReference>
<feature type="domain" description="Bacterial type II secretion system protein E" evidence="2">
    <location>
        <begin position="195"/>
        <end position="209"/>
    </location>
</feature>
<dbReference type="InterPro" id="IPR050921">
    <property type="entry name" value="T4SS_GSP_E_ATPase"/>
</dbReference>
<evidence type="ECO:0000313" key="4">
    <source>
        <dbReference type="Proteomes" id="UP000346198"/>
    </source>
</evidence>
<dbReference type="AlphaFoldDB" id="A0A6C2UPM3"/>
<dbReference type="SMART" id="SM00382">
    <property type="entry name" value="AAA"/>
    <property type="match status" value="1"/>
</dbReference>
<protein>
    <submittedName>
        <fullName evidence="3">Twitching mobility protein</fullName>
    </submittedName>
</protein>
<organism evidence="3 4">
    <name type="scientific">Pontiella sulfatireligans</name>
    <dbReference type="NCBI Taxonomy" id="2750658"/>
    <lineage>
        <taxon>Bacteria</taxon>
        <taxon>Pseudomonadati</taxon>
        <taxon>Kiritimatiellota</taxon>
        <taxon>Kiritimatiellia</taxon>
        <taxon>Kiritimatiellales</taxon>
        <taxon>Pontiellaceae</taxon>
        <taxon>Pontiella</taxon>
    </lineage>
</organism>
<dbReference type="Gene3D" id="3.30.450.90">
    <property type="match status" value="1"/>
</dbReference>
<evidence type="ECO:0000259" key="2">
    <source>
        <dbReference type="PROSITE" id="PS00662"/>
    </source>
</evidence>
<name>A0A6C2UPM3_9BACT</name>
<keyword evidence="4" id="KW-1185">Reference proteome</keyword>
<comment type="similarity">
    <text evidence="1">Belongs to the GSP E family.</text>
</comment>
<dbReference type="SUPFAM" id="SSF52540">
    <property type="entry name" value="P-loop containing nucleoside triphosphate hydrolases"/>
    <property type="match status" value="1"/>
</dbReference>
<evidence type="ECO:0000256" key="1">
    <source>
        <dbReference type="ARBA" id="ARBA00006611"/>
    </source>
</evidence>
<dbReference type="InterPro" id="IPR027417">
    <property type="entry name" value="P-loop_NTPase"/>
</dbReference>
<sequence length="494" mass="55636">MKRIDQYLENMLEQGASDIHLATNHQPCLRVDGEMHFQHGVDKFTEEELRELLYEFTPERNLQELEELWDTDFAYELPGTARFRVNLFMDHEGIGCVMRQIPSRVPTFEELNIPEGVRQFCFLKKGLVIVTGPTGSGKSTTLAAMVDLINRTRREHLITIEDPVEFKHRSMGCLVNQREIHVHTKSFSSALRAALREDPDIVLVGEMRDLETMEIAIETAETGHLVFGTLHTNTAATTVDRIIDKFPADRQNQIRSMLADSLKGVIAQTLCRRIGGGRIASCEILVVTPAVAANIREGKTHQIPSIMQTGRKVGMSTFADDLLSLVKRGIISPEEAYANAIDKPFLQKKFDEEDIELDLSLTALDDVDMLSDGTEPASKSDKARKKLHVNPRDTAALRELILILATDENPDERNGHEALEYAQKLLDITGQSDAFTLVLISSSYAEVQHFTEATEWAKKALKVAKANKQKDLCTRIQRYINLYKRNIPLRGEAT</sequence>